<evidence type="ECO:0000256" key="3">
    <source>
        <dbReference type="ARBA" id="ARBA00022603"/>
    </source>
</evidence>
<proteinExistence type="inferred from homology"/>
<dbReference type="FunFam" id="3.40.1010.10:FF:000007">
    <property type="entry name" value="Ribosomal RNA small subunit methyltransferase I"/>
    <property type="match status" value="1"/>
</dbReference>
<accession>A0A6J7ANF0</accession>
<evidence type="ECO:0000313" key="8">
    <source>
        <dbReference type="EMBL" id="CAB4865836.1"/>
    </source>
</evidence>
<keyword evidence="3" id="KW-0489">Methyltransferase</keyword>
<dbReference type="InterPro" id="IPR035996">
    <property type="entry name" value="4pyrrol_Methylase_sf"/>
</dbReference>
<keyword evidence="5" id="KW-0949">S-adenosyl-L-methionine</keyword>
<dbReference type="FunFam" id="3.30.950.10:FF:000002">
    <property type="entry name" value="Ribosomal RNA small subunit methyltransferase I"/>
    <property type="match status" value="1"/>
</dbReference>
<gene>
    <name evidence="7" type="ORF">UFOPK3164_01647</name>
    <name evidence="8" type="ORF">UFOPK3427_00482</name>
    <name evidence="9" type="ORF">UFOPK4112_00713</name>
</gene>
<dbReference type="CDD" id="cd11648">
    <property type="entry name" value="RsmI"/>
    <property type="match status" value="1"/>
</dbReference>
<dbReference type="GO" id="GO:0008168">
    <property type="term" value="F:methyltransferase activity"/>
    <property type="evidence" value="ECO:0007669"/>
    <property type="project" value="UniProtKB-KW"/>
</dbReference>
<dbReference type="GO" id="GO:0032259">
    <property type="term" value="P:methylation"/>
    <property type="evidence" value="ECO:0007669"/>
    <property type="project" value="UniProtKB-KW"/>
</dbReference>
<evidence type="ECO:0000313" key="9">
    <source>
        <dbReference type="EMBL" id="CAB5017690.1"/>
    </source>
</evidence>
<organism evidence="7">
    <name type="scientific">freshwater metagenome</name>
    <dbReference type="NCBI Taxonomy" id="449393"/>
    <lineage>
        <taxon>unclassified sequences</taxon>
        <taxon>metagenomes</taxon>
        <taxon>ecological metagenomes</taxon>
    </lineage>
</organism>
<dbReference type="InterPro" id="IPR000878">
    <property type="entry name" value="4pyrrol_Mease"/>
</dbReference>
<dbReference type="InterPro" id="IPR014777">
    <property type="entry name" value="4pyrrole_Mease_sub1"/>
</dbReference>
<keyword evidence="2" id="KW-0698">rRNA processing</keyword>
<evidence type="ECO:0000256" key="4">
    <source>
        <dbReference type="ARBA" id="ARBA00022679"/>
    </source>
</evidence>
<name>A0A6J7ANF0_9ZZZZ</name>
<dbReference type="GO" id="GO:0006364">
    <property type="term" value="P:rRNA processing"/>
    <property type="evidence" value="ECO:0007669"/>
    <property type="project" value="UniProtKB-KW"/>
</dbReference>
<keyword evidence="1" id="KW-0963">Cytoplasm</keyword>
<dbReference type="PROSITE" id="PS01296">
    <property type="entry name" value="RSMI"/>
    <property type="match status" value="1"/>
</dbReference>
<evidence type="ECO:0000256" key="5">
    <source>
        <dbReference type="ARBA" id="ARBA00022691"/>
    </source>
</evidence>
<dbReference type="SUPFAM" id="SSF53790">
    <property type="entry name" value="Tetrapyrrole methylase"/>
    <property type="match status" value="1"/>
</dbReference>
<dbReference type="InterPro" id="IPR018063">
    <property type="entry name" value="SAM_MeTrfase_RsmI_CS"/>
</dbReference>
<dbReference type="AlphaFoldDB" id="A0A6J7ANF0"/>
<dbReference type="PIRSF" id="PIRSF005917">
    <property type="entry name" value="MTase_YraL"/>
    <property type="match status" value="1"/>
</dbReference>
<dbReference type="Gene3D" id="3.40.1010.10">
    <property type="entry name" value="Cobalt-precorrin-4 Transmethylase, Domain 1"/>
    <property type="match status" value="1"/>
</dbReference>
<reference evidence="7" key="1">
    <citation type="submission" date="2020-05" db="EMBL/GenBank/DDBJ databases">
        <authorList>
            <person name="Chiriac C."/>
            <person name="Salcher M."/>
            <person name="Ghai R."/>
            <person name="Kavagutti S V."/>
        </authorList>
    </citation>
    <scope>NUCLEOTIDE SEQUENCE</scope>
</reference>
<dbReference type="Gene3D" id="3.30.950.10">
    <property type="entry name" value="Methyltransferase, Cobalt-precorrin-4 Transmethylase, Domain 2"/>
    <property type="match status" value="1"/>
</dbReference>
<keyword evidence="4" id="KW-0808">Transferase</keyword>
<feature type="domain" description="Tetrapyrrole methylase" evidence="6">
    <location>
        <begin position="18"/>
        <end position="219"/>
    </location>
</feature>
<dbReference type="PANTHER" id="PTHR46111">
    <property type="entry name" value="RIBOSOMAL RNA SMALL SUBUNIT METHYLTRANSFERASE I"/>
    <property type="match status" value="1"/>
</dbReference>
<dbReference type="PANTHER" id="PTHR46111:SF1">
    <property type="entry name" value="RIBOSOMAL RNA SMALL SUBUNIT METHYLTRANSFERASE I"/>
    <property type="match status" value="1"/>
</dbReference>
<sequence>MFLQAFRATVAGLMAGSLILVATPIGNLGDLSERAIEVLSDVEHIYCEDTRRTRALLSAKSIPGKGRLVSLHEHNEEARVSQVLAALEAGESVAVVSDAGTPGISDPGQVLVANAVAHGFDVTTVPGPSSVIAALVVSGLPTERFIVEGFLPRRGKERAERIAEFKVETRTIVILESPRRVAGTLGELALSLEGERKIVIARELTKLHEEIWRGTLEEAESAFAERELKGEVVLVLGGGTPRTKKDVSDTEIRSFVETAMADGLSRRDAAHDAAELFGISRRRAYEVATSHLTPKGLT</sequence>
<evidence type="ECO:0000313" key="7">
    <source>
        <dbReference type="EMBL" id="CAB4834375.1"/>
    </source>
</evidence>
<dbReference type="EMBL" id="CAFABE010000121">
    <property type="protein sequence ID" value="CAB4834375.1"/>
    <property type="molecule type" value="Genomic_DNA"/>
</dbReference>
<dbReference type="EMBL" id="CAFBLT010000001">
    <property type="protein sequence ID" value="CAB4865836.1"/>
    <property type="molecule type" value="Genomic_DNA"/>
</dbReference>
<dbReference type="EMBL" id="CAFBPM010000005">
    <property type="protein sequence ID" value="CAB5017690.1"/>
    <property type="molecule type" value="Genomic_DNA"/>
</dbReference>
<dbReference type="HAMAP" id="MF_01877">
    <property type="entry name" value="16SrRNA_methyltr_I"/>
    <property type="match status" value="1"/>
</dbReference>
<dbReference type="InterPro" id="IPR008189">
    <property type="entry name" value="rRNA_ssu_MeTfrase_I"/>
</dbReference>
<evidence type="ECO:0000256" key="1">
    <source>
        <dbReference type="ARBA" id="ARBA00022490"/>
    </source>
</evidence>
<evidence type="ECO:0000259" key="6">
    <source>
        <dbReference type="Pfam" id="PF00590"/>
    </source>
</evidence>
<dbReference type="InterPro" id="IPR014776">
    <property type="entry name" value="4pyrrole_Mease_sub2"/>
</dbReference>
<protein>
    <submittedName>
        <fullName evidence="7">Unannotated protein</fullName>
    </submittedName>
</protein>
<dbReference type="Pfam" id="PF00590">
    <property type="entry name" value="TP_methylase"/>
    <property type="match status" value="1"/>
</dbReference>
<dbReference type="NCBIfam" id="TIGR00096">
    <property type="entry name" value="16S rRNA (cytidine(1402)-2'-O)-methyltransferase"/>
    <property type="match status" value="1"/>
</dbReference>
<evidence type="ECO:0000256" key="2">
    <source>
        <dbReference type="ARBA" id="ARBA00022552"/>
    </source>
</evidence>